<dbReference type="AlphaFoldDB" id="A0A1L8CTT5"/>
<keyword evidence="8" id="KW-0378">Hydrolase</keyword>
<dbReference type="CDD" id="cd06158">
    <property type="entry name" value="S2P-M50_like_1"/>
    <property type="match status" value="1"/>
</dbReference>
<sequence length="210" mass="23113">MDNVFSFLSIPSLYDLGVMLPGIILGLTVHEFSHALVASQLGDDTPRREGRLTLSPFAHLDPLGFLMLLLAGFGWAKPVPVNPYNFRGEPRTGMALVAVAGPLSNFALAFVIIIFLALGGIRLPYAWEIGITAVAINVSLGVFNLLPIFPLDGEKIFGRFFSYRVQEFMASYGQAILLLLLFTGVISYILQPITKFILNIYYLIFKLLVG</sequence>
<evidence type="ECO:0000256" key="13">
    <source>
        <dbReference type="SAM" id="Phobius"/>
    </source>
</evidence>
<proteinExistence type="inferred from homology"/>
<dbReference type="Pfam" id="PF02163">
    <property type="entry name" value="Peptidase_M50"/>
    <property type="match status" value="1"/>
</dbReference>
<keyword evidence="9" id="KW-0862">Zinc</keyword>
<evidence type="ECO:0000256" key="9">
    <source>
        <dbReference type="ARBA" id="ARBA00022833"/>
    </source>
</evidence>
<dbReference type="RefSeq" id="WP_075858809.1">
    <property type="nucleotide sequence ID" value="NZ_BDJK01000011.1"/>
</dbReference>
<evidence type="ECO:0000256" key="5">
    <source>
        <dbReference type="ARBA" id="ARBA00022670"/>
    </source>
</evidence>
<keyword evidence="10 13" id="KW-1133">Transmembrane helix</keyword>
<evidence type="ECO:0000256" key="8">
    <source>
        <dbReference type="ARBA" id="ARBA00022801"/>
    </source>
</evidence>
<dbReference type="PANTHER" id="PTHR35864:SF1">
    <property type="entry name" value="ZINC METALLOPROTEASE YWHC-RELATED"/>
    <property type="match status" value="1"/>
</dbReference>
<comment type="subcellular location">
    <subcellularLocation>
        <location evidence="2">Cell membrane</location>
        <topology evidence="2">Multi-pass membrane protein</topology>
    </subcellularLocation>
</comment>
<evidence type="ECO:0000256" key="6">
    <source>
        <dbReference type="ARBA" id="ARBA00022692"/>
    </source>
</evidence>
<evidence type="ECO:0000256" key="12">
    <source>
        <dbReference type="ARBA" id="ARBA00023136"/>
    </source>
</evidence>
<feature type="transmembrane region" description="Helical" evidence="13">
    <location>
        <begin position="96"/>
        <end position="118"/>
    </location>
</feature>
<name>A0A1L8CTT5_9THEO</name>
<keyword evidence="16" id="KW-1185">Reference proteome</keyword>
<keyword evidence="6 13" id="KW-0812">Transmembrane</keyword>
<evidence type="ECO:0000313" key="16">
    <source>
        <dbReference type="Proteomes" id="UP000187485"/>
    </source>
</evidence>
<feature type="transmembrane region" description="Helical" evidence="13">
    <location>
        <begin position="169"/>
        <end position="190"/>
    </location>
</feature>
<dbReference type="GO" id="GO:0005886">
    <property type="term" value="C:plasma membrane"/>
    <property type="evidence" value="ECO:0007669"/>
    <property type="project" value="UniProtKB-SubCell"/>
</dbReference>
<protein>
    <submittedName>
        <fullName evidence="15">Site-2 protease family protein</fullName>
    </submittedName>
</protein>
<evidence type="ECO:0000256" key="10">
    <source>
        <dbReference type="ARBA" id="ARBA00022989"/>
    </source>
</evidence>
<dbReference type="InterPro" id="IPR008915">
    <property type="entry name" value="Peptidase_M50"/>
</dbReference>
<evidence type="ECO:0000313" key="15">
    <source>
        <dbReference type="EMBL" id="GAV22323.1"/>
    </source>
</evidence>
<evidence type="ECO:0000259" key="14">
    <source>
        <dbReference type="Pfam" id="PF02163"/>
    </source>
</evidence>
<accession>A0A1L8CTT5</accession>
<evidence type="ECO:0000256" key="3">
    <source>
        <dbReference type="ARBA" id="ARBA00007931"/>
    </source>
</evidence>
<dbReference type="InterPro" id="IPR052348">
    <property type="entry name" value="Metallopeptidase_M50B"/>
</dbReference>
<keyword evidence="5 15" id="KW-0645">Protease</keyword>
<comment type="caution">
    <text evidence="15">The sequence shown here is derived from an EMBL/GenBank/DDBJ whole genome shotgun (WGS) entry which is preliminary data.</text>
</comment>
<feature type="transmembrane region" description="Helical" evidence="13">
    <location>
        <begin position="57"/>
        <end position="76"/>
    </location>
</feature>
<gene>
    <name evidence="15" type="ORF">cpu_08330</name>
</gene>
<dbReference type="GO" id="GO:0006508">
    <property type="term" value="P:proteolysis"/>
    <property type="evidence" value="ECO:0007669"/>
    <property type="project" value="UniProtKB-KW"/>
</dbReference>
<feature type="domain" description="Peptidase M50" evidence="14">
    <location>
        <begin position="133"/>
        <end position="179"/>
    </location>
</feature>
<evidence type="ECO:0000256" key="11">
    <source>
        <dbReference type="ARBA" id="ARBA00023049"/>
    </source>
</evidence>
<feature type="transmembrane region" description="Helical" evidence="13">
    <location>
        <begin position="16"/>
        <end position="37"/>
    </location>
</feature>
<comment type="similarity">
    <text evidence="3">Belongs to the peptidase M50B family.</text>
</comment>
<evidence type="ECO:0000256" key="4">
    <source>
        <dbReference type="ARBA" id="ARBA00022475"/>
    </source>
</evidence>
<evidence type="ECO:0000256" key="1">
    <source>
        <dbReference type="ARBA" id="ARBA00001947"/>
    </source>
</evidence>
<dbReference type="GO" id="GO:0046872">
    <property type="term" value="F:metal ion binding"/>
    <property type="evidence" value="ECO:0007669"/>
    <property type="project" value="UniProtKB-KW"/>
</dbReference>
<evidence type="ECO:0000256" key="2">
    <source>
        <dbReference type="ARBA" id="ARBA00004651"/>
    </source>
</evidence>
<dbReference type="GO" id="GO:0008237">
    <property type="term" value="F:metallopeptidase activity"/>
    <property type="evidence" value="ECO:0007669"/>
    <property type="project" value="UniProtKB-KW"/>
</dbReference>
<keyword evidence="4" id="KW-1003">Cell membrane</keyword>
<comment type="cofactor">
    <cofactor evidence="1">
        <name>Zn(2+)</name>
        <dbReference type="ChEBI" id="CHEBI:29105"/>
    </cofactor>
</comment>
<dbReference type="PANTHER" id="PTHR35864">
    <property type="entry name" value="ZINC METALLOPROTEASE MJ0611-RELATED"/>
    <property type="match status" value="1"/>
</dbReference>
<dbReference type="Proteomes" id="UP000187485">
    <property type="component" value="Unassembled WGS sequence"/>
</dbReference>
<dbReference type="InterPro" id="IPR044537">
    <property type="entry name" value="Rip2-like"/>
</dbReference>
<dbReference type="OrthoDB" id="9800627at2"/>
<keyword evidence="7" id="KW-0479">Metal-binding</keyword>
<reference evidence="16" key="1">
    <citation type="submission" date="2016-12" db="EMBL/GenBank/DDBJ databases">
        <title>Draft Genome Sequences od Carboxydothermus pertinax and islandicus, Hydrogenogenic Carboxydotrophic Bacteria.</title>
        <authorList>
            <person name="Fukuyama Y."/>
            <person name="Ohmae K."/>
            <person name="Yoneda Y."/>
            <person name="Yoshida T."/>
            <person name="Sako Y."/>
        </authorList>
    </citation>
    <scope>NUCLEOTIDE SEQUENCE [LARGE SCALE GENOMIC DNA]</scope>
    <source>
        <strain evidence="16">Ug1</strain>
    </source>
</reference>
<dbReference type="STRING" id="870242.cpu_08330"/>
<dbReference type="EMBL" id="BDJK01000011">
    <property type="protein sequence ID" value="GAV22323.1"/>
    <property type="molecule type" value="Genomic_DNA"/>
</dbReference>
<evidence type="ECO:0000256" key="7">
    <source>
        <dbReference type="ARBA" id="ARBA00022723"/>
    </source>
</evidence>
<keyword evidence="12 13" id="KW-0472">Membrane</keyword>
<organism evidence="15 16">
    <name type="scientific">Carboxydothermus pertinax</name>
    <dbReference type="NCBI Taxonomy" id="870242"/>
    <lineage>
        <taxon>Bacteria</taxon>
        <taxon>Bacillati</taxon>
        <taxon>Bacillota</taxon>
        <taxon>Clostridia</taxon>
        <taxon>Thermoanaerobacterales</taxon>
        <taxon>Thermoanaerobacteraceae</taxon>
        <taxon>Carboxydothermus</taxon>
    </lineage>
</organism>
<feature type="transmembrane region" description="Helical" evidence="13">
    <location>
        <begin position="125"/>
        <end position="149"/>
    </location>
</feature>
<keyword evidence="11" id="KW-0482">Metalloprotease</keyword>